<dbReference type="PANTHER" id="PTHR43316">
    <property type="entry name" value="HYDROLASE, HALOACID DELAHOGENASE-RELATED"/>
    <property type="match status" value="1"/>
</dbReference>
<accession>A0A521FYP9</accession>
<gene>
    <name evidence="2" type="ORF">CDV28_1514</name>
</gene>
<dbReference type="InterPro" id="IPR051540">
    <property type="entry name" value="S-2-haloacid_dehalogenase"/>
</dbReference>
<dbReference type="SFLD" id="SFLDS00003">
    <property type="entry name" value="Haloacid_Dehalogenase"/>
    <property type="match status" value="1"/>
</dbReference>
<evidence type="ECO:0000256" key="1">
    <source>
        <dbReference type="ARBA" id="ARBA00022801"/>
    </source>
</evidence>
<organism evidence="2 3">
    <name type="scientific">Candidatus Electronema aureum</name>
    <dbReference type="NCBI Taxonomy" id="2005002"/>
    <lineage>
        <taxon>Bacteria</taxon>
        <taxon>Pseudomonadati</taxon>
        <taxon>Thermodesulfobacteriota</taxon>
        <taxon>Desulfobulbia</taxon>
        <taxon>Desulfobulbales</taxon>
        <taxon>Desulfobulbaceae</taxon>
        <taxon>Candidatus Electronema</taxon>
    </lineage>
</organism>
<dbReference type="SFLD" id="SFLDG01129">
    <property type="entry name" value="C1.5:_HAD__Beta-PGM__Phosphata"/>
    <property type="match status" value="1"/>
</dbReference>
<keyword evidence="3" id="KW-1185">Reference proteome</keyword>
<reference evidence="2" key="1">
    <citation type="submission" date="2017-07" db="EMBL/GenBank/DDBJ databases">
        <title>The cable genome - Insights into the physiology and evolution of filamentous bacteria capable of sulfide oxidation via long distance electron transfer.</title>
        <authorList>
            <person name="Thorup C."/>
            <person name="Bjerg J.T."/>
            <person name="Schreiber L."/>
            <person name="Nielsen L.P."/>
            <person name="Kjeldsen K.U."/>
            <person name="Boesen T."/>
            <person name="Boggild A."/>
            <person name="Meysman F."/>
            <person name="Geelhoed J."/>
            <person name="Schramm A."/>
        </authorList>
    </citation>
    <scope>NUCLEOTIDE SEQUENCE [LARGE SCALE GENOMIC DNA]</scope>
    <source>
        <strain evidence="2">GS</strain>
    </source>
</reference>
<protein>
    <submittedName>
        <fullName evidence="2">Haloacid dehalogenase-like hydrolase</fullName>
    </submittedName>
</protein>
<dbReference type="Pfam" id="PF00702">
    <property type="entry name" value="Hydrolase"/>
    <property type="match status" value="1"/>
</dbReference>
<dbReference type="EMBL" id="NQJD01000051">
    <property type="protein sequence ID" value="TAA73886.1"/>
    <property type="molecule type" value="Genomic_DNA"/>
</dbReference>
<evidence type="ECO:0000313" key="3">
    <source>
        <dbReference type="Proteomes" id="UP000316238"/>
    </source>
</evidence>
<keyword evidence="1" id="KW-0378">Hydrolase</keyword>
<dbReference type="Gene3D" id="3.40.50.1000">
    <property type="entry name" value="HAD superfamily/HAD-like"/>
    <property type="match status" value="1"/>
</dbReference>
<sequence length="710" mass="83409">MSFERAKEQPAPTWTIGKNSSRQICRFLQQQAEAGVQVFCFDYFDTLAVREVQPEYTKQLTARLHSLLLHDLIQPEQLYALRQQIERELCEQNAASGKELEFYLPDFSPIYRLRLREQLGNLEPLRNVAQFTELIIAIETVVEMAVQQSCADTVNVLGWLRQQGFRTVLISDFYLPLRSFKRMLGNLGLLDQFDHLYISADYSIAKSSGRLYWKVCRDLNLNAKQLMMIGDNPHSDIFRAKEKGLPCIHLLNPKQQAFYEQWRPEQLAAPKRVQQLFTDAASASGLFKEIGTSLWQFTWKLLRELQQRQVRDVFFLSKEGEFLKKLFDRMQEELFGGQTIRSHYLMVSRKATFLASLKPLEQEDFIRLFYQYRDISPRDFLLSLNLEEGEAAALCAEAGVDFQTRLPDLSTQPAFRQLLDCERFKQLYETRRSSQRRNFIAYLDSFGVEYQQDGLTIVDVGWKGTIQDNLRHILDRRVPVQGFYVGYLTAAPQQEGNRKQGLLFDSSCPQLPYFNVYNNNRSLFEMLLGASHGSADGYFTVEEFARLPDDHRREIRQRIPLQPGELLIAALDMPEERALFEAKIRPIQTQIFEETGRLNRALLRTGCVLPDAEWFARRHARMVFTPSRKEIDFFERLYHLENFGVFEYTDFRTDARLSLRQRWRNFVTMRKNPAVLEMGTWPPIILRRLGLDFYRHINGPRRHWREFRKR</sequence>
<proteinExistence type="predicted"/>
<evidence type="ECO:0000313" key="2">
    <source>
        <dbReference type="EMBL" id="TAA73886.1"/>
    </source>
</evidence>
<dbReference type="InterPro" id="IPR023214">
    <property type="entry name" value="HAD_sf"/>
</dbReference>
<dbReference type="GO" id="GO:0016787">
    <property type="term" value="F:hydrolase activity"/>
    <property type="evidence" value="ECO:0007669"/>
    <property type="project" value="UniProtKB-KW"/>
</dbReference>
<dbReference type="SUPFAM" id="SSF56784">
    <property type="entry name" value="HAD-like"/>
    <property type="match status" value="1"/>
</dbReference>
<name>A0A521FYP9_9BACT</name>
<dbReference type="AlphaFoldDB" id="A0A521FYP9"/>
<dbReference type="Proteomes" id="UP000316238">
    <property type="component" value="Unassembled WGS sequence"/>
</dbReference>
<dbReference type="InterPro" id="IPR036412">
    <property type="entry name" value="HAD-like_sf"/>
</dbReference>
<comment type="caution">
    <text evidence="2">The sequence shown here is derived from an EMBL/GenBank/DDBJ whole genome shotgun (WGS) entry which is preliminary data.</text>
</comment>